<dbReference type="InterPro" id="IPR000015">
    <property type="entry name" value="Fimb_usher"/>
</dbReference>
<dbReference type="InterPro" id="IPR043142">
    <property type="entry name" value="PapC-like_C_sf"/>
</dbReference>
<sequence>MQLRKNLLLPSLLVFISYRAVGGDYFDPSLLAAGIEGENIDLSVFSHPGGGIEGEQEVSVLVNDDFYTRKKLYFRNIGDKGLLPDFPSDFFDGLLAPEYRPEQKDGVISSADFMSRTPYSCVTFNQGEGWVDIRVPQAFLGRAVQLRSAPDTWENGVPALLMDYSLTGNRNDSDDYSSQSLYASARFGLNLGPWRLRTSGNYSQYLTDSRWSHSRSESTRFDNTYLERDISALRASLRIGDVSTGGMILDSVSFRGIRLYSNDDMLNSRLRNYSPSIRGFARTQAMVVITQNGRQVYQTNVPAGPFELNDFSISAYSGDLVVTVRESDGSEHNFIQTFSTLPEMKREGMSGFELSAGRYDNSGSEEYYDDPSFVYGAWSRGFSHGITMFGETLQAKKYQSAGIGSTLSLGHMGAVSADISVSRAEKYDGLHTGQSYGLRYSRSQVETGTTVTLATYRYSTKDFHSFRDFVSRTEQTRYVWENRLKNRMILILNQSLGSLGSVSLSASQQDYWSSGEVNRSLSLSHSFSWQDIYFGTTFSMDQMSGRSYGYNNNSQIDFYMSVPLSRLIGREEPTSSSVSWSAIRTGHHLRQTATLSGSLPDTQIRYRIGGNWGNGGAAEGQRTSLTWNGDFSTVSLGYTRSGGYRTTDFSLSGAAVAWTGGVAFGSNSVTDNGAIVVNASGVSGIGTSAGGRTTWPGTALISSPQLYTENRIDLRTDGLPDDIVLAESSARTVPSRGAVVVLDYTVYRGGQVVFTLKRPDGTVLPFGTVVSLDGMPSGKENTGIVGDEGRVYLAGVPDKGRLTVNSGGKQCHVDFSLPLNKKQSGPVTEAMAVCR</sequence>
<evidence type="ECO:0000256" key="9">
    <source>
        <dbReference type="ARBA" id="ARBA00023237"/>
    </source>
</evidence>
<evidence type="ECO:0000256" key="7">
    <source>
        <dbReference type="ARBA" id="ARBA00022729"/>
    </source>
</evidence>
<keyword evidence="7" id="KW-0732">Signal</keyword>
<dbReference type="Gene3D" id="2.60.40.2070">
    <property type="match status" value="1"/>
</dbReference>
<keyword evidence="8 10" id="KW-0472">Membrane</keyword>
<evidence type="ECO:0000256" key="1">
    <source>
        <dbReference type="ARBA" id="ARBA00004571"/>
    </source>
</evidence>
<dbReference type="GO" id="GO:0009297">
    <property type="term" value="P:pilus assembly"/>
    <property type="evidence" value="ECO:0007669"/>
    <property type="project" value="InterPro"/>
</dbReference>
<evidence type="ECO:0000256" key="4">
    <source>
        <dbReference type="ARBA" id="ARBA00022452"/>
    </source>
</evidence>
<evidence type="ECO:0000313" key="13">
    <source>
        <dbReference type="EMBL" id="HAG5772940.1"/>
    </source>
</evidence>
<keyword evidence="6 10" id="KW-0812">Transmembrane</keyword>
<keyword evidence="9 10" id="KW-0998">Cell outer membrane</keyword>
<evidence type="ECO:0000256" key="2">
    <source>
        <dbReference type="ARBA" id="ARBA00008064"/>
    </source>
</evidence>
<feature type="domain" description="PapC-like C-terminal" evidence="11">
    <location>
        <begin position="754"/>
        <end position="818"/>
    </location>
</feature>
<dbReference type="InterPro" id="IPR025885">
    <property type="entry name" value="PapC_N"/>
</dbReference>
<dbReference type="InterPro" id="IPR042186">
    <property type="entry name" value="FimD_plug_dom"/>
</dbReference>
<evidence type="ECO:0000256" key="3">
    <source>
        <dbReference type="ARBA" id="ARBA00022448"/>
    </source>
</evidence>
<dbReference type="GO" id="GO:0009279">
    <property type="term" value="C:cell outer membrane"/>
    <property type="evidence" value="ECO:0007669"/>
    <property type="project" value="UniProtKB-SubCell"/>
</dbReference>
<dbReference type="Pfam" id="PF13953">
    <property type="entry name" value="PapC_C"/>
    <property type="match status" value="1"/>
</dbReference>
<organism evidence="13">
    <name type="scientific">Escherichia coli</name>
    <dbReference type="NCBI Taxonomy" id="562"/>
    <lineage>
        <taxon>Bacteria</taxon>
        <taxon>Pseudomonadati</taxon>
        <taxon>Pseudomonadota</taxon>
        <taxon>Gammaproteobacteria</taxon>
        <taxon>Enterobacterales</taxon>
        <taxon>Enterobacteriaceae</taxon>
        <taxon>Escherichia</taxon>
    </lineage>
</organism>
<dbReference type="Gene3D" id="2.60.40.2610">
    <property type="entry name" value="Outer membrane usher protein FimD, plug domain"/>
    <property type="match status" value="1"/>
</dbReference>
<dbReference type="InterPro" id="IPR018030">
    <property type="entry name" value="Fimbrial_membr_usher_CS"/>
</dbReference>
<keyword evidence="4" id="KW-1134">Transmembrane beta strand</keyword>
<keyword evidence="5 10" id="KW-1029">Fimbrium biogenesis</keyword>
<protein>
    <submittedName>
        <fullName evidence="13">Fimbrial biogenesis outer membrane usher protein</fullName>
    </submittedName>
</protein>
<dbReference type="PANTHER" id="PTHR30451:SF21">
    <property type="entry name" value="FIMBRIAL USHER DOMAIN-CONTAINING PROTEIN YDET-RELATED"/>
    <property type="match status" value="1"/>
</dbReference>
<comment type="caution">
    <text evidence="13">The sequence shown here is derived from an EMBL/GenBank/DDBJ whole genome shotgun (WGS) entry which is preliminary data.</text>
</comment>
<dbReference type="InterPro" id="IPR037224">
    <property type="entry name" value="PapC_N_sf"/>
</dbReference>
<evidence type="ECO:0000256" key="8">
    <source>
        <dbReference type="ARBA" id="ARBA00023136"/>
    </source>
</evidence>
<evidence type="ECO:0000259" key="11">
    <source>
        <dbReference type="Pfam" id="PF13953"/>
    </source>
</evidence>
<dbReference type="InterPro" id="IPR025949">
    <property type="entry name" value="PapC-like_C"/>
</dbReference>
<evidence type="ECO:0000256" key="5">
    <source>
        <dbReference type="ARBA" id="ARBA00022558"/>
    </source>
</evidence>
<evidence type="ECO:0000256" key="6">
    <source>
        <dbReference type="ARBA" id="ARBA00022692"/>
    </source>
</evidence>
<keyword evidence="3 10" id="KW-0813">Transport</keyword>
<dbReference type="Pfam" id="PF00577">
    <property type="entry name" value="Usher"/>
    <property type="match status" value="1"/>
</dbReference>
<dbReference type="PANTHER" id="PTHR30451">
    <property type="entry name" value="OUTER MEMBRANE USHER PROTEIN"/>
    <property type="match status" value="1"/>
</dbReference>
<dbReference type="PROSITE" id="PS01151">
    <property type="entry name" value="FIMBRIAL_USHER"/>
    <property type="match status" value="1"/>
</dbReference>
<comment type="subcellular location">
    <subcellularLocation>
        <location evidence="1 10">Cell outer membrane</location>
        <topology evidence="1 10">Multi-pass membrane protein</topology>
    </subcellularLocation>
</comment>
<evidence type="ECO:0000259" key="12">
    <source>
        <dbReference type="Pfam" id="PF13954"/>
    </source>
</evidence>
<dbReference type="Gene3D" id="3.10.20.410">
    <property type="match status" value="1"/>
</dbReference>
<dbReference type="EMBL" id="DAAYTU010000052">
    <property type="protein sequence ID" value="HAG5772940.1"/>
    <property type="molecule type" value="Genomic_DNA"/>
</dbReference>
<reference evidence="13" key="2">
    <citation type="submission" date="2020-02" db="EMBL/GenBank/DDBJ databases">
        <authorList>
            <consortium name="NCBI Pathogen Detection Project"/>
        </authorList>
    </citation>
    <scope>NUCLEOTIDE SEQUENCE</scope>
    <source>
        <strain evidence="13">1839</strain>
    </source>
</reference>
<dbReference type="Pfam" id="PF13954">
    <property type="entry name" value="PapC_N"/>
    <property type="match status" value="1"/>
</dbReference>
<gene>
    <name evidence="13" type="ORF">GGB84_004725</name>
</gene>
<proteinExistence type="inferred from homology"/>
<feature type="domain" description="PapC N-terminal" evidence="12">
    <location>
        <begin position="25"/>
        <end position="167"/>
    </location>
</feature>
<name>A0A765T672_ECOLX</name>
<dbReference type="Gene3D" id="2.60.40.3110">
    <property type="match status" value="1"/>
</dbReference>
<dbReference type="AlphaFoldDB" id="A0A765T672"/>
<reference evidence="13" key="1">
    <citation type="journal article" date="2018" name="Genome Biol.">
        <title>SKESA: strategic k-mer extension for scrupulous assemblies.</title>
        <authorList>
            <person name="Souvorov A."/>
            <person name="Agarwala R."/>
            <person name="Lipman D.J."/>
        </authorList>
    </citation>
    <scope>NUCLEOTIDE SEQUENCE [LARGE SCALE GENOMIC DNA]</scope>
    <source>
        <strain evidence="13">1839</strain>
    </source>
</reference>
<dbReference type="GO" id="GO:0015473">
    <property type="term" value="F:fimbrial usher porin activity"/>
    <property type="evidence" value="ECO:0007669"/>
    <property type="project" value="InterPro"/>
</dbReference>
<comment type="similarity">
    <text evidence="2 10">Belongs to the fimbrial export usher family.</text>
</comment>
<accession>A0A765T672</accession>
<dbReference type="SUPFAM" id="SSF141729">
    <property type="entry name" value="FimD N-terminal domain-like"/>
    <property type="match status" value="1"/>
</dbReference>
<evidence type="ECO:0000256" key="10">
    <source>
        <dbReference type="RuleBase" id="RU003884"/>
    </source>
</evidence>